<evidence type="ECO:0000259" key="2">
    <source>
        <dbReference type="Pfam" id="PF03629"/>
    </source>
</evidence>
<dbReference type="Gene3D" id="3.40.50.1110">
    <property type="entry name" value="SGNH hydrolase"/>
    <property type="match status" value="2"/>
</dbReference>
<dbReference type="InterPro" id="IPR036514">
    <property type="entry name" value="SGNH_hydro_sf"/>
</dbReference>
<reference evidence="3" key="1">
    <citation type="journal article" date="2021" name="PeerJ">
        <title>Extensive microbial diversity within the chicken gut microbiome revealed by metagenomics and culture.</title>
        <authorList>
            <person name="Gilroy R."/>
            <person name="Ravi A."/>
            <person name="Getino M."/>
            <person name="Pursley I."/>
            <person name="Horton D.L."/>
            <person name="Alikhan N.F."/>
            <person name="Baker D."/>
            <person name="Gharbi K."/>
            <person name="Hall N."/>
            <person name="Watson M."/>
            <person name="Adriaenssens E.M."/>
            <person name="Foster-Nyarko E."/>
            <person name="Jarju S."/>
            <person name="Secka A."/>
            <person name="Antonio M."/>
            <person name="Oren A."/>
            <person name="Chaudhuri R.R."/>
            <person name="La Ragione R."/>
            <person name="Hildebrand F."/>
            <person name="Pallen M.J."/>
        </authorList>
    </citation>
    <scope>NUCLEOTIDE SEQUENCE</scope>
    <source>
        <strain evidence="3">CHK185-5351</strain>
    </source>
</reference>
<proteinExistence type="predicted"/>
<dbReference type="PANTHER" id="PTHR22901:SF0">
    <property type="entry name" value="SIALATE O-ACETYLESTERASE"/>
    <property type="match status" value="1"/>
</dbReference>
<gene>
    <name evidence="3" type="ORF">H9705_10925</name>
</gene>
<dbReference type="InterPro" id="IPR039329">
    <property type="entry name" value="SIAE"/>
</dbReference>
<dbReference type="InterPro" id="IPR008979">
    <property type="entry name" value="Galactose-bd-like_sf"/>
</dbReference>
<dbReference type="Pfam" id="PF03629">
    <property type="entry name" value="SASA"/>
    <property type="match status" value="1"/>
</dbReference>
<dbReference type="GO" id="GO:0001681">
    <property type="term" value="F:sialate O-acetylesterase activity"/>
    <property type="evidence" value="ECO:0007669"/>
    <property type="project" value="InterPro"/>
</dbReference>
<evidence type="ECO:0000313" key="4">
    <source>
        <dbReference type="Proteomes" id="UP000823849"/>
    </source>
</evidence>
<dbReference type="SUPFAM" id="SSF52266">
    <property type="entry name" value="SGNH hydrolase"/>
    <property type="match status" value="1"/>
</dbReference>
<evidence type="ECO:0000256" key="1">
    <source>
        <dbReference type="ARBA" id="ARBA00022801"/>
    </source>
</evidence>
<dbReference type="EMBL" id="DWWU01000045">
    <property type="protein sequence ID" value="HJC16308.1"/>
    <property type="molecule type" value="Genomic_DNA"/>
</dbReference>
<dbReference type="GO" id="GO:0005975">
    <property type="term" value="P:carbohydrate metabolic process"/>
    <property type="evidence" value="ECO:0007669"/>
    <property type="project" value="TreeGrafter"/>
</dbReference>
<dbReference type="Proteomes" id="UP000823849">
    <property type="component" value="Unassembled WGS sequence"/>
</dbReference>
<dbReference type="PANTHER" id="PTHR22901">
    <property type="entry name" value="SIALATE O-ACETYLESTERASE"/>
    <property type="match status" value="1"/>
</dbReference>
<dbReference type="AlphaFoldDB" id="A0A9D2ND40"/>
<dbReference type="Gene3D" id="2.60.120.260">
    <property type="entry name" value="Galactose-binding domain-like"/>
    <property type="match status" value="1"/>
</dbReference>
<keyword evidence="1" id="KW-0378">Hydrolase</keyword>
<feature type="domain" description="Sialate O-acetylesterase" evidence="2">
    <location>
        <begin position="383"/>
        <end position="497"/>
    </location>
</feature>
<evidence type="ECO:0000313" key="3">
    <source>
        <dbReference type="EMBL" id="HJC16308.1"/>
    </source>
</evidence>
<name>A0A9D2ND40_9FIRM</name>
<dbReference type="SUPFAM" id="SSF49785">
    <property type="entry name" value="Galactose-binding domain-like"/>
    <property type="match status" value="1"/>
</dbReference>
<reference evidence="3" key="2">
    <citation type="submission" date="2021-04" db="EMBL/GenBank/DDBJ databases">
        <authorList>
            <person name="Gilroy R."/>
        </authorList>
    </citation>
    <scope>NUCLEOTIDE SEQUENCE</scope>
    <source>
        <strain evidence="3">CHK185-5351</strain>
    </source>
</reference>
<organism evidence="3 4">
    <name type="scientific">Candidatus Fusicatenibacter intestinigallinarum</name>
    <dbReference type="NCBI Taxonomy" id="2838598"/>
    <lineage>
        <taxon>Bacteria</taxon>
        <taxon>Bacillati</taxon>
        <taxon>Bacillota</taxon>
        <taxon>Clostridia</taxon>
        <taxon>Lachnospirales</taxon>
        <taxon>Lachnospiraceae</taxon>
        <taxon>Fusicatenibacter</taxon>
    </lineage>
</organism>
<sequence length="627" mass="69411">MLRLPRLISSGCVLQQGEKTRIFGFAGPGETVTVRLQNCTACGTAGGDGRFDVYLKNLRPGGPFLMTVESTSGERIRLDDVYVGEVWLGSGQSNMELPVARVRDRYPGAVEDSENPDIHMFQVSECCEFGNPLEDCRSGEWKTAGPETVLNFSALCLFFAQYLEAHCKVPVGIINVSLGGSPAEAWMSREALAEEPRALAEADVWRAPGNIERQQRADAAAAEAWEAELRRRDSSCAEDPGRDEWSRIRMPGFLADNGLEDFIGCIWLRRRFLVPRGMAGTKASLWLGTMTDSDDTYVNGVLVGQTAYQYPPRKYQIPEGLLQEGENELLIRLVCRSGRGRLTPGPGKVYRVFNAQGVVELAGTWEFRISCRMDRPAPEQTFISWMPTGLYNGMLHPCQNYTVKGILWYQGESNDKRPRSYGRLLKKLICSWRKEWGKERLPFLIVQLPGFEIDLTEDGSWPMIRQAQQQASELPDTAVTVNLDLGEKDDLHPTGKRKVARRLYLAALRIAYGEKVPCTGPVPVEAVSDGSSTLRITFAFDVEDAEKILTTTDGKAPGEFELAGADGVYSPAEAEICRNTVLLKGENTGTAVSVRYAWRNAPDRGLLCSASGLLTSPFELSVKDILL</sequence>
<dbReference type="InterPro" id="IPR005181">
    <property type="entry name" value="SASA"/>
</dbReference>
<accession>A0A9D2ND40</accession>
<comment type="caution">
    <text evidence="3">The sequence shown here is derived from an EMBL/GenBank/DDBJ whole genome shotgun (WGS) entry which is preliminary data.</text>
</comment>
<protein>
    <recommendedName>
        <fullName evidence="2">Sialate O-acetylesterase domain-containing protein</fullName>
    </recommendedName>
</protein>